<name>A0AAV1TU76_9STRA</name>
<evidence type="ECO:0000256" key="2">
    <source>
        <dbReference type="ARBA" id="ARBA00008044"/>
    </source>
</evidence>
<dbReference type="InterPro" id="IPR019163">
    <property type="entry name" value="THO_Thoc5"/>
</dbReference>
<organism evidence="6 7">
    <name type="scientific">Peronospora matthiolae</name>
    <dbReference type="NCBI Taxonomy" id="2874970"/>
    <lineage>
        <taxon>Eukaryota</taxon>
        <taxon>Sar</taxon>
        <taxon>Stramenopiles</taxon>
        <taxon>Oomycota</taxon>
        <taxon>Peronosporomycetes</taxon>
        <taxon>Peronosporales</taxon>
        <taxon>Peronosporaceae</taxon>
        <taxon>Peronospora</taxon>
    </lineage>
</organism>
<keyword evidence="4" id="KW-0175">Coiled coil</keyword>
<dbReference type="Proteomes" id="UP001162060">
    <property type="component" value="Unassembled WGS sequence"/>
</dbReference>
<comment type="subcellular location">
    <subcellularLocation>
        <location evidence="1">Nucleus</location>
    </subcellularLocation>
</comment>
<dbReference type="EMBL" id="CAKLBY020000086">
    <property type="protein sequence ID" value="CAK7925211.1"/>
    <property type="molecule type" value="Genomic_DNA"/>
</dbReference>
<proteinExistence type="inferred from homology"/>
<dbReference type="GO" id="GO:0000445">
    <property type="term" value="C:THO complex part of transcription export complex"/>
    <property type="evidence" value="ECO:0007669"/>
    <property type="project" value="TreeGrafter"/>
</dbReference>
<evidence type="ECO:0000313" key="7">
    <source>
        <dbReference type="Proteomes" id="UP001162060"/>
    </source>
</evidence>
<dbReference type="GO" id="GO:0003729">
    <property type="term" value="F:mRNA binding"/>
    <property type="evidence" value="ECO:0007669"/>
    <property type="project" value="TreeGrafter"/>
</dbReference>
<comment type="caution">
    <text evidence="6">The sequence shown here is derived from an EMBL/GenBank/DDBJ whole genome shotgun (WGS) entry which is preliminary data.</text>
</comment>
<accession>A0AAV1TU76</accession>
<keyword evidence="3" id="KW-0539">Nucleus</keyword>
<evidence type="ECO:0000313" key="6">
    <source>
        <dbReference type="EMBL" id="CAK7925211.1"/>
    </source>
</evidence>
<evidence type="ECO:0000256" key="1">
    <source>
        <dbReference type="ARBA" id="ARBA00004123"/>
    </source>
</evidence>
<dbReference type="Pfam" id="PF09766">
    <property type="entry name" value="FmiP_Thoc5"/>
    <property type="match status" value="1"/>
</dbReference>
<dbReference type="PANTHER" id="PTHR13375:SF3">
    <property type="entry name" value="THO COMPLEX SUBUNIT 5 HOMOLOG"/>
    <property type="match status" value="1"/>
</dbReference>
<feature type="compositionally biased region" description="Low complexity" evidence="5">
    <location>
        <begin position="278"/>
        <end position="289"/>
    </location>
</feature>
<comment type="similarity">
    <text evidence="2">Belongs to the THOC5 family.</text>
</comment>
<protein>
    <submittedName>
        <fullName evidence="6">Uncharacterized protein</fullName>
    </submittedName>
</protein>
<feature type="coiled-coil region" evidence="4">
    <location>
        <begin position="137"/>
        <end position="164"/>
    </location>
</feature>
<gene>
    <name evidence="6" type="ORF">PM001_LOCUS10361</name>
</gene>
<evidence type="ECO:0000256" key="4">
    <source>
        <dbReference type="SAM" id="Coils"/>
    </source>
</evidence>
<evidence type="ECO:0000256" key="3">
    <source>
        <dbReference type="ARBA" id="ARBA00023242"/>
    </source>
</evidence>
<dbReference type="PANTHER" id="PTHR13375">
    <property type="entry name" value="FMS INTERACTING PROTEIN"/>
    <property type="match status" value="1"/>
</dbReference>
<reference evidence="6" key="1">
    <citation type="submission" date="2024-01" db="EMBL/GenBank/DDBJ databases">
        <authorList>
            <person name="Webb A."/>
        </authorList>
    </citation>
    <scope>NUCLEOTIDE SEQUENCE</scope>
    <source>
        <strain evidence="6">Pm1</strain>
    </source>
</reference>
<dbReference type="AlphaFoldDB" id="A0AAV1TU76"/>
<dbReference type="GO" id="GO:0006406">
    <property type="term" value="P:mRNA export from nucleus"/>
    <property type="evidence" value="ECO:0007669"/>
    <property type="project" value="TreeGrafter"/>
</dbReference>
<sequence length="752" mass="83945">MDAGTAPPLEQLRTTCETLRDELTALYQQRGRPPYDEKSTQQRRWRVVLLLSAMKAGLRATFLAADARRTGVQEQKDVAEAHQLQLQNLWYEKDHLLREIGRCRGFPAKEMDKIEFVDGQVPVTADVDGHRQHLEQLTQELGLRKSLQAELKQLKRQVGNVETITKTKRAFLDSLPDQLAGIEAATTGLQQFMGNPVTAQRKRREAAALELATPLYALYCELEAYQIASGDAGESLKLEIVDAFGVKDQGTSRKREFPIAFDRPDRLIVAGSKRQKAASRSPSAGASGAVLPSVGSGAPSRSPSIKRGADAAAQEPEKGEIVVALHTAEKLLELRPHASPVDEEETKEVDVDSKHSCLMLEGSADASTSAESLWTSHAKALQLTVAVQVPMVTNQNDVDATKHVTRSFTVMFQYFPVAKIVTAEVVKTAAASFNPSDHQHNLLMNLFPGDDGLTMPRLAVNYAFENDSDKQAEVEFPVDATCRPYFWAQWICGLNPIKRPGQSQSDNDVIMEERRRRPEPSIRNVMNQLVKRFVATTMLKKHLNLLAKATGRSISPVDDGARFVHPLACQLFPREIKTHLEEWKEVSTPVQDVFQLFGESGSPSSRSHARFHLSTTGCRYFRACFKNGGTKVSAMVEISPEYPVRAPRFIFQPRSSTSSKAIDKDHLPVYENRLKDIEIEVNAYYDELIPKGSEHFVLLHQLRKIEQCFDVLCSAAANDDADVSLSFVRERRGKDRRQAIVMDAAAKELRHR</sequence>
<feature type="region of interest" description="Disordered" evidence="5">
    <location>
        <begin position="271"/>
        <end position="317"/>
    </location>
</feature>
<evidence type="ECO:0000256" key="5">
    <source>
        <dbReference type="SAM" id="MobiDB-lite"/>
    </source>
</evidence>